<dbReference type="Proteomes" id="UP000800082">
    <property type="component" value="Unassembled WGS sequence"/>
</dbReference>
<protein>
    <submittedName>
        <fullName evidence="2">Uncharacterized protein</fullName>
    </submittedName>
</protein>
<sequence>MTRNANASNLYRASAHRRNTDHEHRERIYQDIITGRTGLANGFQGLLANNRHGTAQRLGSLVGYASAFRMHSSFLTQARTTYGGHEFDDCYHHFDNSTAPSCTVEPRSGLRPGLSAYPNNNPRIGPAPNHNTMDRQGRPVITRSPGTMPVADIAAEQNGHLGTHNHNGTTCHNGVNGVGFLLDTVMTNGNNVSNVSGDPTLHVTPHPTRFIVPAADCAPYDDSPA</sequence>
<evidence type="ECO:0000313" key="3">
    <source>
        <dbReference type="Proteomes" id="UP000800082"/>
    </source>
</evidence>
<reference evidence="2" key="1">
    <citation type="journal article" date="2020" name="Stud. Mycol.">
        <title>101 Dothideomycetes genomes: a test case for predicting lifestyles and emergence of pathogens.</title>
        <authorList>
            <person name="Haridas S."/>
            <person name="Albert R."/>
            <person name="Binder M."/>
            <person name="Bloem J."/>
            <person name="Labutti K."/>
            <person name="Salamov A."/>
            <person name="Andreopoulos B."/>
            <person name="Baker S."/>
            <person name="Barry K."/>
            <person name="Bills G."/>
            <person name="Bluhm B."/>
            <person name="Cannon C."/>
            <person name="Castanera R."/>
            <person name="Culley D."/>
            <person name="Daum C."/>
            <person name="Ezra D."/>
            <person name="Gonzalez J."/>
            <person name="Henrissat B."/>
            <person name="Kuo A."/>
            <person name="Liang C."/>
            <person name="Lipzen A."/>
            <person name="Lutzoni F."/>
            <person name="Magnuson J."/>
            <person name="Mondo S."/>
            <person name="Nolan M."/>
            <person name="Ohm R."/>
            <person name="Pangilinan J."/>
            <person name="Park H.-J."/>
            <person name="Ramirez L."/>
            <person name="Alfaro M."/>
            <person name="Sun H."/>
            <person name="Tritt A."/>
            <person name="Yoshinaga Y."/>
            <person name="Zwiers L.-H."/>
            <person name="Turgeon B."/>
            <person name="Goodwin S."/>
            <person name="Spatafora J."/>
            <person name="Crous P."/>
            <person name="Grigoriev I."/>
        </authorList>
    </citation>
    <scope>NUCLEOTIDE SEQUENCE</scope>
    <source>
        <strain evidence="2">CBS 183.55</strain>
    </source>
</reference>
<feature type="region of interest" description="Disordered" evidence="1">
    <location>
        <begin position="1"/>
        <end position="23"/>
    </location>
</feature>
<accession>A0A6A5S5Y8</accession>
<evidence type="ECO:0000256" key="1">
    <source>
        <dbReference type="SAM" id="MobiDB-lite"/>
    </source>
</evidence>
<proteinExistence type="predicted"/>
<dbReference type="RefSeq" id="XP_033453165.1">
    <property type="nucleotide sequence ID" value="XM_033597747.1"/>
</dbReference>
<feature type="compositionally biased region" description="Polar residues" evidence="1">
    <location>
        <begin position="1"/>
        <end position="11"/>
    </location>
</feature>
<dbReference type="GeneID" id="54355414"/>
<dbReference type="EMBL" id="ML978958">
    <property type="protein sequence ID" value="KAF1932917.1"/>
    <property type="molecule type" value="Genomic_DNA"/>
</dbReference>
<dbReference type="AlphaFoldDB" id="A0A6A5S5Y8"/>
<evidence type="ECO:0000313" key="2">
    <source>
        <dbReference type="EMBL" id="KAF1932917.1"/>
    </source>
</evidence>
<name>A0A6A5S5Y8_9PLEO</name>
<keyword evidence="3" id="KW-1185">Reference proteome</keyword>
<organism evidence="2 3">
    <name type="scientific">Didymella exigua CBS 183.55</name>
    <dbReference type="NCBI Taxonomy" id="1150837"/>
    <lineage>
        <taxon>Eukaryota</taxon>
        <taxon>Fungi</taxon>
        <taxon>Dikarya</taxon>
        <taxon>Ascomycota</taxon>
        <taxon>Pezizomycotina</taxon>
        <taxon>Dothideomycetes</taxon>
        <taxon>Pleosporomycetidae</taxon>
        <taxon>Pleosporales</taxon>
        <taxon>Pleosporineae</taxon>
        <taxon>Didymellaceae</taxon>
        <taxon>Didymella</taxon>
    </lineage>
</organism>
<feature type="region of interest" description="Disordered" evidence="1">
    <location>
        <begin position="113"/>
        <end position="146"/>
    </location>
</feature>
<gene>
    <name evidence="2" type="ORF">M421DRAFT_89236</name>
</gene>
<dbReference type="OrthoDB" id="3800753at2759"/>